<evidence type="ECO:0000256" key="2">
    <source>
        <dbReference type="ARBA" id="ARBA00023015"/>
    </source>
</evidence>
<sequence>MPDPGQEHRKAVREAESAILDILARDEFQGPRWERTTSSLAEYGWLTLVKWLGTGQIFDRCLAIGRRLPHNEAARIVLLHDWDTRFELASDTVLAALPKFRERLASGQWDPEQASLTTYFVGALILEFPNIYRRWERGRVLAEKEAPLDVMFDAPSAERGPAAHAAAHDEIQRILWTMPPDIRKIVQLRADGYTLAEAAKILGTTTKAIEHRMARWRTRYTKRRTAEQSPQADRS</sequence>
<evidence type="ECO:0000259" key="5">
    <source>
        <dbReference type="Pfam" id="PF08281"/>
    </source>
</evidence>
<reference evidence="6 7" key="1">
    <citation type="submission" date="2015-06" db="EMBL/GenBank/DDBJ databases">
        <title>Draft genome sequence of Streptomyces leeuwenhoekii C58, which produces the novel lasso peptide, chaxapeptin.</title>
        <authorList>
            <person name="Yi Y."/>
            <person name="Hai D."/>
            <person name="Jaspars M."/>
            <person name="Sheng H."/>
            <person name="Rateb M.E."/>
            <person name="Bull A."/>
            <person name="Goodfellow M."/>
            <person name="Asenjo J.A."/>
            <person name="Ebel R."/>
        </authorList>
    </citation>
    <scope>NUCLEOTIDE SEQUENCE [LARGE SCALE GENOMIC DNA]</scope>
    <source>
        <strain evidence="6 7">C58</strain>
    </source>
</reference>
<protein>
    <recommendedName>
        <fullName evidence="5">RNA polymerase sigma factor 70 region 4 type 2 domain-containing protein</fullName>
    </recommendedName>
</protein>
<evidence type="ECO:0000256" key="3">
    <source>
        <dbReference type="ARBA" id="ARBA00023082"/>
    </source>
</evidence>
<feature type="domain" description="RNA polymerase sigma factor 70 region 4 type 2" evidence="5">
    <location>
        <begin position="169"/>
        <end position="216"/>
    </location>
</feature>
<keyword evidence="7" id="KW-1185">Reference proteome</keyword>
<gene>
    <name evidence="6" type="ORF">ACH49_08380</name>
</gene>
<comment type="similarity">
    <text evidence="1">Belongs to the sigma-70 factor family. ECF subfamily.</text>
</comment>
<evidence type="ECO:0000256" key="4">
    <source>
        <dbReference type="ARBA" id="ARBA00023163"/>
    </source>
</evidence>
<dbReference type="Pfam" id="PF08281">
    <property type="entry name" value="Sigma70_r4_2"/>
    <property type="match status" value="1"/>
</dbReference>
<accession>A0ABR5I1Y5</accession>
<keyword evidence="3" id="KW-0731">Sigma factor</keyword>
<dbReference type="InterPro" id="IPR013324">
    <property type="entry name" value="RNA_pol_sigma_r3/r4-like"/>
</dbReference>
<evidence type="ECO:0000256" key="1">
    <source>
        <dbReference type="ARBA" id="ARBA00010641"/>
    </source>
</evidence>
<dbReference type="InterPro" id="IPR036388">
    <property type="entry name" value="WH-like_DNA-bd_sf"/>
</dbReference>
<keyword evidence="2" id="KW-0805">Transcription regulation</keyword>
<dbReference type="SUPFAM" id="SSF88659">
    <property type="entry name" value="Sigma3 and sigma4 domains of RNA polymerase sigma factors"/>
    <property type="match status" value="1"/>
</dbReference>
<comment type="caution">
    <text evidence="6">The sequence shown here is derived from an EMBL/GenBank/DDBJ whole genome shotgun (WGS) entry which is preliminary data.</text>
</comment>
<evidence type="ECO:0000313" key="7">
    <source>
        <dbReference type="Proteomes" id="UP000037274"/>
    </source>
</evidence>
<evidence type="ECO:0000313" key="6">
    <source>
        <dbReference type="EMBL" id="KMS80353.1"/>
    </source>
</evidence>
<name>A0ABR5I1Y5_STRLW</name>
<proteinExistence type="inferred from homology"/>
<dbReference type="InterPro" id="IPR013249">
    <property type="entry name" value="RNA_pol_sigma70_r4_t2"/>
</dbReference>
<dbReference type="Proteomes" id="UP000037274">
    <property type="component" value="Unassembled WGS sequence"/>
</dbReference>
<dbReference type="Gene3D" id="1.10.10.10">
    <property type="entry name" value="Winged helix-like DNA-binding domain superfamily/Winged helix DNA-binding domain"/>
    <property type="match status" value="1"/>
</dbReference>
<organism evidence="6 7">
    <name type="scientific">Streptomyces leeuwenhoekii</name>
    <dbReference type="NCBI Taxonomy" id="1437453"/>
    <lineage>
        <taxon>Bacteria</taxon>
        <taxon>Bacillati</taxon>
        <taxon>Actinomycetota</taxon>
        <taxon>Actinomycetes</taxon>
        <taxon>Kitasatosporales</taxon>
        <taxon>Streptomycetaceae</taxon>
        <taxon>Streptomyces</taxon>
    </lineage>
</organism>
<dbReference type="EMBL" id="LFEH01000022">
    <property type="protein sequence ID" value="KMS80353.1"/>
    <property type="molecule type" value="Genomic_DNA"/>
</dbReference>
<keyword evidence="4" id="KW-0804">Transcription</keyword>